<evidence type="ECO:0000256" key="2">
    <source>
        <dbReference type="ARBA" id="ARBA00022490"/>
    </source>
</evidence>
<dbReference type="InterPro" id="IPR008978">
    <property type="entry name" value="HSP20-like_chaperone"/>
</dbReference>
<evidence type="ECO:0000313" key="6">
    <source>
        <dbReference type="Proteomes" id="UP000595437"/>
    </source>
</evidence>
<dbReference type="PANTHER" id="PTHR12356:SF3">
    <property type="entry name" value="NUCLEAR MIGRATION PROTEIN NUDC"/>
    <property type="match status" value="1"/>
</dbReference>
<dbReference type="OrthoDB" id="416217at2759"/>
<evidence type="ECO:0000313" key="5">
    <source>
        <dbReference type="EMBL" id="QQP48727.1"/>
    </source>
</evidence>
<dbReference type="GO" id="GO:0006457">
    <property type="term" value="P:protein folding"/>
    <property type="evidence" value="ECO:0007669"/>
    <property type="project" value="TreeGrafter"/>
</dbReference>
<dbReference type="GO" id="GO:0051082">
    <property type="term" value="F:unfolded protein binding"/>
    <property type="evidence" value="ECO:0007669"/>
    <property type="project" value="TreeGrafter"/>
</dbReference>
<feature type="non-terminal residue" evidence="5">
    <location>
        <position position="1"/>
    </location>
</feature>
<dbReference type="SUPFAM" id="SSF49764">
    <property type="entry name" value="HSP20-like chaperones"/>
    <property type="match status" value="1"/>
</dbReference>
<feature type="region of interest" description="Disordered" evidence="3">
    <location>
        <begin position="45"/>
        <end position="89"/>
    </location>
</feature>
<feature type="compositionally biased region" description="Polar residues" evidence="3">
    <location>
        <begin position="173"/>
        <end position="203"/>
    </location>
</feature>
<dbReference type="PANTHER" id="PTHR12356">
    <property type="entry name" value="NUCLEAR MOVEMENT PROTEIN NUDC"/>
    <property type="match status" value="1"/>
</dbReference>
<evidence type="ECO:0000259" key="4">
    <source>
        <dbReference type="Pfam" id="PF04969"/>
    </source>
</evidence>
<feature type="compositionally biased region" description="Basic residues" evidence="3">
    <location>
        <begin position="49"/>
        <end position="66"/>
    </location>
</feature>
<feature type="compositionally biased region" description="Basic and acidic residues" evidence="3">
    <location>
        <begin position="67"/>
        <end position="77"/>
    </location>
</feature>
<proteinExistence type="predicted"/>
<comment type="subcellular location">
    <subcellularLocation>
        <location evidence="1">Cytoplasm</location>
    </subcellularLocation>
</comment>
<dbReference type="GO" id="GO:0005737">
    <property type="term" value="C:cytoplasm"/>
    <property type="evidence" value="ECO:0007669"/>
    <property type="project" value="UniProtKB-SubCell"/>
</dbReference>
<feature type="region of interest" description="Disordered" evidence="3">
    <location>
        <begin position="101"/>
        <end position="120"/>
    </location>
</feature>
<keyword evidence="6" id="KW-1185">Reference proteome</keyword>
<feature type="region of interest" description="Disordered" evidence="3">
    <location>
        <begin position="1"/>
        <end position="24"/>
    </location>
</feature>
<feature type="region of interest" description="Disordered" evidence="3">
    <location>
        <begin position="149"/>
        <end position="203"/>
    </location>
</feature>
<feature type="domain" description="CS" evidence="4">
    <location>
        <begin position="86"/>
        <end position="100"/>
    </location>
</feature>
<feature type="compositionally biased region" description="Basic and acidic residues" evidence="3">
    <location>
        <begin position="152"/>
        <end position="171"/>
    </location>
</feature>
<protein>
    <submittedName>
        <fullName evidence="5">Nuclear migration protein nudC</fullName>
    </submittedName>
</protein>
<evidence type="ECO:0000256" key="3">
    <source>
        <dbReference type="SAM" id="MobiDB-lite"/>
    </source>
</evidence>
<sequence length="203" mass="23391">VRGIAKSEASSRRAELAHKKRRPVRDVVRKKVTDLEAERIQKEIEEAKKKGKKKKSLRRVKNQRRRGREEDPTKMKPNEGNGANLPKYKWTQTLSEVELRTWTSESSKIPPPIIDGEFPETIKKDDSAWLIEDKKANTMSWWPKLVLSDPEINTKKIQPENSKLSDLDGETRSMPTSDEQKNKTCSNNSWLPSGNDFSNCKFS</sequence>
<accession>A0A7T8HF20</accession>
<gene>
    <name evidence="5" type="ORF">FKW44_009134</name>
</gene>
<reference evidence="6" key="1">
    <citation type="submission" date="2021-01" db="EMBL/GenBank/DDBJ databases">
        <title>Caligus Genome Assembly.</title>
        <authorList>
            <person name="Gallardo-Escarate C."/>
        </authorList>
    </citation>
    <scope>NUCLEOTIDE SEQUENCE [LARGE SCALE GENOMIC DNA]</scope>
</reference>
<organism evidence="5 6">
    <name type="scientific">Caligus rogercresseyi</name>
    <name type="common">Sea louse</name>
    <dbReference type="NCBI Taxonomy" id="217165"/>
    <lineage>
        <taxon>Eukaryota</taxon>
        <taxon>Metazoa</taxon>
        <taxon>Ecdysozoa</taxon>
        <taxon>Arthropoda</taxon>
        <taxon>Crustacea</taxon>
        <taxon>Multicrustacea</taxon>
        <taxon>Hexanauplia</taxon>
        <taxon>Copepoda</taxon>
        <taxon>Siphonostomatoida</taxon>
        <taxon>Caligidae</taxon>
        <taxon>Caligus</taxon>
    </lineage>
</organism>
<dbReference type="Proteomes" id="UP000595437">
    <property type="component" value="Chromosome 6"/>
</dbReference>
<evidence type="ECO:0000256" key="1">
    <source>
        <dbReference type="ARBA" id="ARBA00004496"/>
    </source>
</evidence>
<dbReference type="AlphaFoldDB" id="A0A7T8HF20"/>
<dbReference type="Gene3D" id="2.60.40.790">
    <property type="match status" value="2"/>
</dbReference>
<name>A0A7T8HF20_CALRO</name>
<dbReference type="InterPro" id="IPR037898">
    <property type="entry name" value="NudC_fam"/>
</dbReference>
<dbReference type="EMBL" id="CP045895">
    <property type="protein sequence ID" value="QQP48727.1"/>
    <property type="molecule type" value="Genomic_DNA"/>
</dbReference>
<dbReference type="Pfam" id="PF04969">
    <property type="entry name" value="CS"/>
    <property type="match status" value="2"/>
</dbReference>
<dbReference type="InterPro" id="IPR007052">
    <property type="entry name" value="CS_dom"/>
</dbReference>
<keyword evidence="2" id="KW-0963">Cytoplasm</keyword>
<feature type="domain" description="CS" evidence="4">
    <location>
        <begin position="110"/>
        <end position="135"/>
    </location>
</feature>